<dbReference type="PIRSF" id="PIRSF000188">
    <property type="entry name" value="Phe_leu_dh"/>
    <property type="match status" value="1"/>
</dbReference>
<dbReference type="GO" id="GO:0006520">
    <property type="term" value="P:amino acid metabolic process"/>
    <property type="evidence" value="ECO:0007669"/>
    <property type="project" value="InterPro"/>
</dbReference>
<dbReference type="RefSeq" id="WP_145858254.1">
    <property type="nucleotide sequence ID" value="NZ_RPFW01000006.1"/>
</dbReference>
<evidence type="ECO:0000256" key="5">
    <source>
        <dbReference type="PIRSR" id="PIRSR000188-2"/>
    </source>
</evidence>
<dbReference type="InterPro" id="IPR036291">
    <property type="entry name" value="NAD(P)-bd_dom_sf"/>
</dbReference>
<dbReference type="SUPFAM" id="SSF51735">
    <property type="entry name" value="NAD(P)-binding Rossmann-fold domains"/>
    <property type="match status" value="1"/>
</dbReference>
<keyword evidence="9" id="KW-1185">Reference proteome</keyword>
<sequence length="349" mass="35881">MSAPDALRVERGTRTGQPVIISLHSTGAGPALGGCRVKPYASWRDGLDDALRLSAAMTDKAALAGLPYGGGKTVVALSPGTAAHYAGTRRGDLLADVGEVVDSLGGRYITGPDVGTCPDDMAVIAQRTRHVLCRPHNAGGSGDSSAPTAAGTLACIDAVRMRFFDGRPASGLTFAIQGLGHVGILIADSLASQGATLVVADTDPGRRRLAGRWHARIADPALLLASDADILVPAGLGGILTPQTVPALRCRAIVGPANNQLADESVADLLHARGITWAPDPVVSAGGIVASVAREVDHLPELEVHRLIAAIGDRLGALLDEAAKNGQPPLTVARQRVRERLAQTRSAAI</sequence>
<dbReference type="InterPro" id="IPR016211">
    <property type="entry name" value="Glu/Phe/Leu/Val/Trp_DH_bac/arc"/>
</dbReference>
<evidence type="ECO:0000313" key="8">
    <source>
        <dbReference type="EMBL" id="TVZ01556.1"/>
    </source>
</evidence>
<dbReference type="Pfam" id="PF02812">
    <property type="entry name" value="ELFV_dehydrog_N"/>
    <property type="match status" value="1"/>
</dbReference>
<dbReference type="PROSITE" id="PS00074">
    <property type="entry name" value="GLFV_DEHYDROGENASE"/>
    <property type="match status" value="1"/>
</dbReference>
<feature type="domain" description="Glutamate/phenylalanine/leucine/valine/L-tryptophan dehydrogenase C-terminal" evidence="7">
    <location>
        <begin position="142"/>
        <end position="349"/>
    </location>
</feature>
<reference evidence="8 9" key="1">
    <citation type="submission" date="2018-11" db="EMBL/GenBank/DDBJ databases">
        <title>Trebonia kvetii gen.nov., sp.nov., a novel acidophilic actinobacterium, and proposal of the new actinobacterial family Treboniaceae fam. nov.</title>
        <authorList>
            <person name="Rapoport D."/>
            <person name="Sagova-Mareckova M."/>
            <person name="Sedlacek I."/>
            <person name="Provaznik J."/>
            <person name="Kralova S."/>
            <person name="Pavlinic D."/>
            <person name="Benes V."/>
            <person name="Kopecky J."/>
        </authorList>
    </citation>
    <scope>NUCLEOTIDE SEQUENCE [LARGE SCALE GENOMIC DNA]</scope>
    <source>
        <strain evidence="8 9">15Tr583</strain>
    </source>
</reference>
<dbReference type="SUPFAM" id="SSF53223">
    <property type="entry name" value="Aminoacid dehydrogenase-like, N-terminal domain"/>
    <property type="match status" value="1"/>
</dbReference>
<proteinExistence type="inferred from homology"/>
<dbReference type="AlphaFoldDB" id="A0A6P2BTK8"/>
<dbReference type="Proteomes" id="UP000460272">
    <property type="component" value="Unassembled WGS sequence"/>
</dbReference>
<name>A0A6P2BTK8_9ACTN</name>
<evidence type="ECO:0000259" key="7">
    <source>
        <dbReference type="SMART" id="SM00839"/>
    </source>
</evidence>
<dbReference type="Pfam" id="PF00208">
    <property type="entry name" value="ELFV_dehydrog"/>
    <property type="match status" value="1"/>
</dbReference>
<dbReference type="GO" id="GO:0000166">
    <property type="term" value="F:nucleotide binding"/>
    <property type="evidence" value="ECO:0007669"/>
    <property type="project" value="UniProtKB-KW"/>
</dbReference>
<dbReference type="InterPro" id="IPR006097">
    <property type="entry name" value="Glu/Leu/Phe/Val/Trp_DH_dimer"/>
</dbReference>
<keyword evidence="2 6" id="KW-0560">Oxidoreductase</keyword>
<keyword evidence="5" id="KW-0547">Nucleotide-binding</keyword>
<dbReference type="EMBL" id="RPFW01000006">
    <property type="protein sequence ID" value="TVZ01556.1"/>
    <property type="molecule type" value="Genomic_DNA"/>
</dbReference>
<dbReference type="Gene3D" id="3.40.50.720">
    <property type="entry name" value="NAD(P)-binding Rossmann-like Domain"/>
    <property type="match status" value="1"/>
</dbReference>
<dbReference type="InterPro" id="IPR006096">
    <property type="entry name" value="Glu/Leu/Phe/Val/Trp_DH_C"/>
</dbReference>
<comment type="caution">
    <text evidence="8">The sequence shown here is derived from an EMBL/GenBank/DDBJ whole genome shotgun (WGS) entry which is preliminary data.</text>
</comment>
<feature type="binding site" evidence="5">
    <location>
        <begin position="178"/>
        <end position="183"/>
    </location>
    <ligand>
        <name>NAD(+)</name>
        <dbReference type="ChEBI" id="CHEBI:57540"/>
    </ligand>
</feature>
<dbReference type="InterPro" id="IPR033524">
    <property type="entry name" value="Glu/Leu/Phe/Val_DH_AS"/>
</dbReference>
<keyword evidence="3 5" id="KW-0520">NAD</keyword>
<dbReference type="GO" id="GO:0016639">
    <property type="term" value="F:oxidoreductase activity, acting on the CH-NH2 group of donors, NAD or NADP as acceptor"/>
    <property type="evidence" value="ECO:0007669"/>
    <property type="project" value="InterPro"/>
</dbReference>
<evidence type="ECO:0000256" key="3">
    <source>
        <dbReference type="ARBA" id="ARBA00023027"/>
    </source>
</evidence>
<dbReference type="InterPro" id="IPR046346">
    <property type="entry name" value="Aminoacid_DH-like_N_sf"/>
</dbReference>
<dbReference type="Gene3D" id="3.40.50.10860">
    <property type="entry name" value="Leucine Dehydrogenase, chain A, domain 1"/>
    <property type="match status" value="1"/>
</dbReference>
<comment type="similarity">
    <text evidence="1 6">Belongs to the Glu/Leu/Phe/Val dehydrogenases family.</text>
</comment>
<accession>A0A6P2BTK8</accession>
<evidence type="ECO:0000256" key="2">
    <source>
        <dbReference type="ARBA" id="ARBA00023002"/>
    </source>
</evidence>
<evidence type="ECO:0000256" key="6">
    <source>
        <dbReference type="RuleBase" id="RU004417"/>
    </source>
</evidence>
<feature type="active site" description="Proton donor/acceptor" evidence="4">
    <location>
        <position position="72"/>
    </location>
</feature>
<dbReference type="PRINTS" id="PR00082">
    <property type="entry name" value="GLFDHDRGNASE"/>
</dbReference>
<dbReference type="SMART" id="SM00839">
    <property type="entry name" value="ELFV_dehydrog"/>
    <property type="match status" value="1"/>
</dbReference>
<evidence type="ECO:0000256" key="4">
    <source>
        <dbReference type="PIRSR" id="PIRSR000188-1"/>
    </source>
</evidence>
<evidence type="ECO:0000313" key="9">
    <source>
        <dbReference type="Proteomes" id="UP000460272"/>
    </source>
</evidence>
<dbReference type="InterPro" id="IPR006095">
    <property type="entry name" value="Glu/Leu/Phe/Val/Trp_DH"/>
</dbReference>
<organism evidence="8 9">
    <name type="scientific">Trebonia kvetii</name>
    <dbReference type="NCBI Taxonomy" id="2480626"/>
    <lineage>
        <taxon>Bacteria</taxon>
        <taxon>Bacillati</taxon>
        <taxon>Actinomycetota</taxon>
        <taxon>Actinomycetes</taxon>
        <taxon>Streptosporangiales</taxon>
        <taxon>Treboniaceae</taxon>
        <taxon>Trebonia</taxon>
    </lineage>
</organism>
<evidence type="ECO:0000256" key="1">
    <source>
        <dbReference type="ARBA" id="ARBA00006382"/>
    </source>
</evidence>
<gene>
    <name evidence="8" type="ORF">EAS64_29110</name>
</gene>
<dbReference type="PANTHER" id="PTHR42722:SF1">
    <property type="entry name" value="VALINE DEHYDROGENASE"/>
    <property type="match status" value="1"/>
</dbReference>
<dbReference type="OrthoDB" id="9803297at2"/>
<dbReference type="PANTHER" id="PTHR42722">
    <property type="entry name" value="LEUCINE DEHYDROGENASE"/>
    <property type="match status" value="1"/>
</dbReference>
<protein>
    <submittedName>
        <fullName evidence="8">Glu/Leu/Phe/Val dehydrogenase</fullName>
    </submittedName>
</protein>